<gene>
    <name evidence="2" type="ORF">MPC4_40066</name>
</gene>
<dbReference type="GO" id="GO:0016740">
    <property type="term" value="F:transferase activity"/>
    <property type="evidence" value="ECO:0007669"/>
    <property type="project" value="UniProtKB-KW"/>
</dbReference>
<dbReference type="SUPFAM" id="SSF52540">
    <property type="entry name" value="P-loop containing nucleoside triphosphate hydrolases"/>
    <property type="match status" value="1"/>
</dbReference>
<protein>
    <submittedName>
        <fullName evidence="2">Aminoglycoside phosphotransferase</fullName>
    </submittedName>
</protein>
<dbReference type="Gene3D" id="3.90.1200.10">
    <property type="match status" value="1"/>
</dbReference>
<sequence>MNEAERSHKPDQSEVFSFLADSATYGLDEPVVRIDTHGASVFLAGEHVYKVKRAVHFPFMDFSTLEKRRAACESEIAVNKGNAPEIYLGVVPISRENSRLKLGSGSEIIEWAVHLRRFDENLAMDRLASRGELDMKLVEKLAEAVAASHRRAPIMRDRDAPAALRAQIEETMASLEGAPDVFPAGETADLKRRMLDSFERSKSLLQRREAAGEVRRCHGDLHLGNIAMINDTPVLFDALEFDERLATCDILYDLAFLLMDVWTRGLKIEANLLMNRYFSKCDDVERQLEALAALPLFLSLRAAIRAKVTNLEPRKTAATIAAARALFAAARAFFVPEPLQLVAVGGLSGTGKSSLARKIAPLIGRPPGAVHLRSDIERKRFLHAGEFETLPQQAYRPEISVIVYRRLRDLAATALAAGQSVVLDAAHRTAEERARADIGKSAGARFTGLWLEAPTGIRLERVSRRKDDASDAGPEIAAAQAREAVGTIDWRRLDASQPIEALVNQALAAIDAGARVETPK</sequence>
<dbReference type="InterPro" id="IPR011009">
    <property type="entry name" value="Kinase-like_dom_sf"/>
</dbReference>
<keyword evidence="2" id="KW-0808">Transferase</keyword>
<dbReference type="InterPro" id="IPR052732">
    <property type="entry name" value="Cell-binding_unc_protein"/>
</dbReference>
<dbReference type="EMBL" id="CABFMQ020000098">
    <property type="protein sequence ID" value="VTZ51469.1"/>
    <property type="molecule type" value="Genomic_DNA"/>
</dbReference>
<dbReference type="Gene3D" id="3.40.50.300">
    <property type="entry name" value="P-loop containing nucleotide triphosphate hydrolases"/>
    <property type="match status" value="1"/>
</dbReference>
<evidence type="ECO:0000313" key="2">
    <source>
        <dbReference type="EMBL" id="VTZ51469.1"/>
    </source>
</evidence>
<dbReference type="AlphaFoldDB" id="A0A8B6MB14"/>
<dbReference type="RefSeq" id="WP_174513269.1">
    <property type="nucleotide sequence ID" value="NZ_CABFMQ020000098.1"/>
</dbReference>
<dbReference type="PANTHER" id="PTHR43883">
    <property type="entry name" value="SLR0207 PROTEIN"/>
    <property type="match status" value="1"/>
</dbReference>
<dbReference type="Pfam" id="PF01636">
    <property type="entry name" value="APH"/>
    <property type="match status" value="1"/>
</dbReference>
<feature type="domain" description="Aminoglycoside phosphotransferase" evidence="1">
    <location>
        <begin position="136"/>
        <end position="272"/>
    </location>
</feature>
<keyword evidence="3" id="KW-1185">Reference proteome</keyword>
<name>A0A8B6MB14_METTU</name>
<evidence type="ECO:0000259" key="1">
    <source>
        <dbReference type="Pfam" id="PF01636"/>
    </source>
</evidence>
<dbReference type="PANTHER" id="PTHR43883:SF1">
    <property type="entry name" value="GLUCONOKINASE"/>
    <property type="match status" value="1"/>
</dbReference>
<dbReference type="InterPro" id="IPR002575">
    <property type="entry name" value="Aminoglycoside_PTrfase"/>
</dbReference>
<accession>A0A8B6MB14</accession>
<evidence type="ECO:0000313" key="3">
    <source>
        <dbReference type="Proteomes" id="UP000485880"/>
    </source>
</evidence>
<reference evidence="2 3" key="1">
    <citation type="submission" date="2019-05" db="EMBL/GenBank/DDBJ databases">
        <authorList>
            <person name="Farhan Ul Haque M."/>
        </authorList>
    </citation>
    <scope>NUCLEOTIDE SEQUENCE [LARGE SCALE GENOMIC DNA]</scope>
    <source>
        <strain evidence="2">2</strain>
    </source>
</reference>
<dbReference type="Proteomes" id="UP000485880">
    <property type="component" value="Unassembled WGS sequence"/>
</dbReference>
<proteinExistence type="predicted"/>
<comment type="caution">
    <text evidence="2">The sequence shown here is derived from an EMBL/GenBank/DDBJ whole genome shotgun (WGS) entry which is preliminary data.</text>
</comment>
<dbReference type="SUPFAM" id="SSF56112">
    <property type="entry name" value="Protein kinase-like (PK-like)"/>
    <property type="match status" value="1"/>
</dbReference>
<organism evidence="2 3">
    <name type="scientific">Methylocella tundrae</name>
    <dbReference type="NCBI Taxonomy" id="227605"/>
    <lineage>
        <taxon>Bacteria</taxon>
        <taxon>Pseudomonadati</taxon>
        <taxon>Pseudomonadota</taxon>
        <taxon>Alphaproteobacteria</taxon>
        <taxon>Hyphomicrobiales</taxon>
        <taxon>Beijerinckiaceae</taxon>
        <taxon>Methylocella</taxon>
    </lineage>
</organism>
<dbReference type="Pfam" id="PF13671">
    <property type="entry name" value="AAA_33"/>
    <property type="match status" value="1"/>
</dbReference>
<dbReference type="InterPro" id="IPR027417">
    <property type="entry name" value="P-loop_NTPase"/>
</dbReference>